<dbReference type="InterPro" id="IPR001715">
    <property type="entry name" value="CH_dom"/>
</dbReference>
<dbReference type="InterPro" id="IPR036872">
    <property type="entry name" value="CH_dom_sf"/>
</dbReference>
<feature type="region of interest" description="Disordered" evidence="1">
    <location>
        <begin position="142"/>
        <end position="215"/>
    </location>
</feature>
<dbReference type="Proteomes" id="UP000769528">
    <property type="component" value="Unassembled WGS sequence"/>
</dbReference>
<evidence type="ECO:0000313" key="3">
    <source>
        <dbReference type="EMBL" id="KAH3673188.1"/>
    </source>
</evidence>
<proteinExistence type="predicted"/>
<dbReference type="Gene3D" id="1.10.418.10">
    <property type="entry name" value="Calponin-like domain"/>
    <property type="match status" value="1"/>
</dbReference>
<comment type="caution">
    <text evidence="3">The sequence shown here is derived from an EMBL/GenBank/DDBJ whole genome shotgun (WGS) entry which is preliminary data.</text>
</comment>
<evidence type="ECO:0000256" key="1">
    <source>
        <dbReference type="SAM" id="MobiDB-lite"/>
    </source>
</evidence>
<reference evidence="3" key="1">
    <citation type="journal article" date="2021" name="Open Biol.">
        <title>Shared evolutionary footprints suggest mitochondrial oxidative damage underlies multiple complex I losses in fungi.</title>
        <authorList>
            <person name="Schikora-Tamarit M.A."/>
            <person name="Marcet-Houben M."/>
            <person name="Nosek J."/>
            <person name="Gabaldon T."/>
        </authorList>
    </citation>
    <scope>NUCLEOTIDE SEQUENCE</scope>
    <source>
        <strain evidence="3">CBS6341</strain>
    </source>
</reference>
<gene>
    <name evidence="3" type="ORF">WICMUC_003806</name>
</gene>
<evidence type="ECO:0000259" key="2">
    <source>
        <dbReference type="PROSITE" id="PS50021"/>
    </source>
</evidence>
<dbReference type="InterPro" id="IPR050606">
    <property type="entry name" value="Calponin-like"/>
</dbReference>
<feature type="compositionally biased region" description="Basic and acidic residues" evidence="1">
    <location>
        <begin position="205"/>
        <end position="215"/>
    </location>
</feature>
<accession>A0A9P8TB98</accession>
<sequence>MEDSYQRKADVSSLDSDLKELRKSKFDQNLANEAKNWILAIIGETTSKPFIELIKSGVVLCKLANSFNETHEIKFKESSLPFIQMENISKFLNFVKAYGVPQDEVFQTIDLYEEQDTTIVLQTIISFSRYVHIKNPDIPVIGPKLTKKQPPAKPKKPVNLVGWNGGDNCLDSGSTSPEEDGNDASDVGVGIDGIMDIEAGDDDGDEKHDDVDDND</sequence>
<dbReference type="InterPro" id="IPR003096">
    <property type="entry name" value="SM22_calponin"/>
</dbReference>
<reference evidence="3" key="2">
    <citation type="submission" date="2021-01" db="EMBL/GenBank/DDBJ databases">
        <authorList>
            <person name="Schikora-Tamarit M.A."/>
        </authorList>
    </citation>
    <scope>NUCLEOTIDE SEQUENCE</scope>
    <source>
        <strain evidence="3">CBS6341</strain>
    </source>
</reference>
<dbReference type="Pfam" id="PF00307">
    <property type="entry name" value="CH"/>
    <property type="match status" value="1"/>
</dbReference>
<protein>
    <recommendedName>
        <fullName evidence="2">Calponin-homology (CH) domain-containing protein</fullName>
    </recommendedName>
</protein>
<name>A0A9P8TB98_9ASCO</name>
<dbReference type="PRINTS" id="PR00888">
    <property type="entry name" value="SM22CALPONIN"/>
</dbReference>
<evidence type="ECO:0000313" key="4">
    <source>
        <dbReference type="Proteomes" id="UP000769528"/>
    </source>
</evidence>
<dbReference type="SUPFAM" id="SSF47576">
    <property type="entry name" value="Calponin-homology domain, CH-domain"/>
    <property type="match status" value="1"/>
</dbReference>
<dbReference type="GO" id="GO:0051015">
    <property type="term" value="F:actin filament binding"/>
    <property type="evidence" value="ECO:0007669"/>
    <property type="project" value="TreeGrafter"/>
</dbReference>
<dbReference type="PANTHER" id="PTHR47385">
    <property type="entry name" value="CALPONIN"/>
    <property type="match status" value="1"/>
</dbReference>
<feature type="domain" description="Calponin-homology (CH)" evidence="2">
    <location>
        <begin position="28"/>
        <end position="132"/>
    </location>
</feature>
<dbReference type="OrthoDB" id="21595at2759"/>
<dbReference type="EMBL" id="JAEUBF010001036">
    <property type="protein sequence ID" value="KAH3673188.1"/>
    <property type="molecule type" value="Genomic_DNA"/>
</dbReference>
<dbReference type="PROSITE" id="PS50021">
    <property type="entry name" value="CH"/>
    <property type="match status" value="1"/>
</dbReference>
<keyword evidence="4" id="KW-1185">Reference proteome</keyword>
<dbReference type="GO" id="GO:0007015">
    <property type="term" value="P:actin filament organization"/>
    <property type="evidence" value="ECO:0007669"/>
    <property type="project" value="TreeGrafter"/>
</dbReference>
<dbReference type="SMART" id="SM00033">
    <property type="entry name" value="CH"/>
    <property type="match status" value="1"/>
</dbReference>
<dbReference type="PANTHER" id="PTHR47385:SF14">
    <property type="entry name" value="TRANSGELIN"/>
    <property type="match status" value="1"/>
</dbReference>
<dbReference type="GO" id="GO:0015629">
    <property type="term" value="C:actin cytoskeleton"/>
    <property type="evidence" value="ECO:0007669"/>
    <property type="project" value="TreeGrafter"/>
</dbReference>
<organism evidence="3 4">
    <name type="scientific">Wickerhamomyces mucosus</name>
    <dbReference type="NCBI Taxonomy" id="1378264"/>
    <lineage>
        <taxon>Eukaryota</taxon>
        <taxon>Fungi</taxon>
        <taxon>Dikarya</taxon>
        <taxon>Ascomycota</taxon>
        <taxon>Saccharomycotina</taxon>
        <taxon>Saccharomycetes</taxon>
        <taxon>Phaffomycetales</taxon>
        <taxon>Wickerhamomycetaceae</taxon>
        <taxon>Wickerhamomyces</taxon>
    </lineage>
</organism>
<dbReference type="AlphaFoldDB" id="A0A9P8TB98"/>